<comment type="caution">
    <text evidence="2">The sequence shown here is derived from an EMBL/GenBank/DDBJ whole genome shotgun (WGS) entry which is preliminary data.</text>
</comment>
<sequence length="271" mass="31097">MTILATLNMTPPTRETSMEQMVISYENGSSSRRTLQKRIGYHFQNEDILVEALTHDSCRVDDPNIKTYQRLEHLDEGTLTMRRISLVRGKKQEEISDQLELHKFVKMNQSVREFSRYDRFLEAVIGAVFIDAGGESKGGYDEVKEVIYNLWELSEDEIASQGLRKRGGRPTMPPRLFDVPSVCPSVVKRSTTLYRVNEPRRAKGQPTLVHVELAINPKREPTRTPDEGFIFPCKTHIWPNGVALNLKICIFDQLQTPITFAVYVGFLKFYA</sequence>
<protein>
    <submittedName>
        <fullName evidence="2">Ribonuclease 3</fullName>
    </submittedName>
</protein>
<dbReference type="GO" id="GO:0006396">
    <property type="term" value="P:RNA processing"/>
    <property type="evidence" value="ECO:0007669"/>
    <property type="project" value="InterPro"/>
</dbReference>
<dbReference type="InterPro" id="IPR000999">
    <property type="entry name" value="RNase_III_dom"/>
</dbReference>
<dbReference type="Proteomes" id="UP000198287">
    <property type="component" value="Unassembled WGS sequence"/>
</dbReference>
<dbReference type="PROSITE" id="PS50142">
    <property type="entry name" value="RNASE_3_2"/>
    <property type="match status" value="1"/>
</dbReference>
<dbReference type="OrthoDB" id="6978002at2759"/>
<evidence type="ECO:0000259" key="1">
    <source>
        <dbReference type="PROSITE" id="PS50142"/>
    </source>
</evidence>
<dbReference type="InterPro" id="IPR036389">
    <property type="entry name" value="RNase_III_sf"/>
</dbReference>
<gene>
    <name evidence="2" type="ORF">Fcan01_00260</name>
</gene>
<feature type="domain" description="RNase III" evidence="1">
    <location>
        <begin position="68"/>
        <end position="133"/>
    </location>
</feature>
<dbReference type="GO" id="GO:0004525">
    <property type="term" value="F:ribonuclease III activity"/>
    <property type="evidence" value="ECO:0007669"/>
    <property type="project" value="InterPro"/>
</dbReference>
<dbReference type="EMBL" id="LNIX01000001">
    <property type="protein sequence ID" value="OXA61298.1"/>
    <property type="molecule type" value="Genomic_DNA"/>
</dbReference>
<evidence type="ECO:0000313" key="2">
    <source>
        <dbReference type="EMBL" id="OXA61298.1"/>
    </source>
</evidence>
<dbReference type="AlphaFoldDB" id="A0A226EVS4"/>
<keyword evidence="3" id="KW-1185">Reference proteome</keyword>
<dbReference type="STRING" id="158441.A0A226EVS4"/>
<reference evidence="2 3" key="1">
    <citation type="submission" date="2015-12" db="EMBL/GenBank/DDBJ databases">
        <title>The genome of Folsomia candida.</title>
        <authorList>
            <person name="Faddeeva A."/>
            <person name="Derks M.F."/>
            <person name="Anvar Y."/>
            <person name="Smit S."/>
            <person name="Van Straalen N."/>
            <person name="Roelofs D."/>
        </authorList>
    </citation>
    <scope>NUCLEOTIDE SEQUENCE [LARGE SCALE GENOMIC DNA]</scope>
    <source>
        <strain evidence="2 3">VU population</strain>
        <tissue evidence="2">Whole body</tissue>
    </source>
</reference>
<evidence type="ECO:0000313" key="3">
    <source>
        <dbReference type="Proteomes" id="UP000198287"/>
    </source>
</evidence>
<name>A0A226EVS4_FOLCA</name>
<dbReference type="Gene3D" id="1.10.1520.10">
    <property type="entry name" value="Ribonuclease III domain"/>
    <property type="match status" value="2"/>
</dbReference>
<dbReference type="SMART" id="SM00535">
    <property type="entry name" value="RIBOc"/>
    <property type="match status" value="1"/>
</dbReference>
<proteinExistence type="predicted"/>
<dbReference type="SUPFAM" id="SSF69065">
    <property type="entry name" value="RNase III domain-like"/>
    <property type="match status" value="1"/>
</dbReference>
<dbReference type="Pfam" id="PF00636">
    <property type="entry name" value="Ribonuclease_3"/>
    <property type="match status" value="1"/>
</dbReference>
<dbReference type="CDD" id="cd00593">
    <property type="entry name" value="RIBOc"/>
    <property type="match status" value="1"/>
</dbReference>
<accession>A0A226EVS4</accession>
<organism evidence="2 3">
    <name type="scientific">Folsomia candida</name>
    <name type="common">Springtail</name>
    <dbReference type="NCBI Taxonomy" id="158441"/>
    <lineage>
        <taxon>Eukaryota</taxon>
        <taxon>Metazoa</taxon>
        <taxon>Ecdysozoa</taxon>
        <taxon>Arthropoda</taxon>
        <taxon>Hexapoda</taxon>
        <taxon>Collembola</taxon>
        <taxon>Entomobryomorpha</taxon>
        <taxon>Isotomoidea</taxon>
        <taxon>Isotomidae</taxon>
        <taxon>Proisotominae</taxon>
        <taxon>Folsomia</taxon>
    </lineage>
</organism>